<gene>
    <name evidence="1" type="ORF">C4D60_Mb07t15450</name>
</gene>
<dbReference type="Proteomes" id="UP000317650">
    <property type="component" value="Chromosome 7"/>
</dbReference>
<evidence type="ECO:0000313" key="2">
    <source>
        <dbReference type="Proteomes" id="UP000317650"/>
    </source>
</evidence>
<reference evidence="1 2" key="1">
    <citation type="journal article" date="2019" name="Nat. Plants">
        <title>Genome sequencing of Musa balbisiana reveals subgenome evolution and function divergence in polyploid bananas.</title>
        <authorList>
            <person name="Yao X."/>
        </authorList>
    </citation>
    <scope>NUCLEOTIDE SEQUENCE [LARGE SCALE GENOMIC DNA]</scope>
    <source>
        <strain evidence="2">cv. DH-PKW</strain>
        <tissue evidence="1">Leaves</tissue>
    </source>
</reference>
<dbReference type="AlphaFoldDB" id="A0A4S8JI00"/>
<sequence>MKDNLKEHKKVGFCGAILILQTTVDLEVTKGGGTKKKFRLRLGGLRPQMATFACSFCNSNGRGWGAKEGRG</sequence>
<organism evidence="1 2">
    <name type="scientific">Musa balbisiana</name>
    <name type="common">Banana</name>
    <dbReference type="NCBI Taxonomy" id="52838"/>
    <lineage>
        <taxon>Eukaryota</taxon>
        <taxon>Viridiplantae</taxon>
        <taxon>Streptophyta</taxon>
        <taxon>Embryophyta</taxon>
        <taxon>Tracheophyta</taxon>
        <taxon>Spermatophyta</taxon>
        <taxon>Magnoliopsida</taxon>
        <taxon>Liliopsida</taxon>
        <taxon>Zingiberales</taxon>
        <taxon>Musaceae</taxon>
        <taxon>Musa</taxon>
    </lineage>
</organism>
<proteinExistence type="predicted"/>
<name>A0A4S8JI00_MUSBA</name>
<dbReference type="EMBL" id="PYDT01000005">
    <property type="protein sequence ID" value="THU60692.1"/>
    <property type="molecule type" value="Genomic_DNA"/>
</dbReference>
<protein>
    <submittedName>
        <fullName evidence="1">Uncharacterized protein</fullName>
    </submittedName>
</protein>
<evidence type="ECO:0000313" key="1">
    <source>
        <dbReference type="EMBL" id="THU60692.1"/>
    </source>
</evidence>
<accession>A0A4S8JI00</accession>
<comment type="caution">
    <text evidence="1">The sequence shown here is derived from an EMBL/GenBank/DDBJ whole genome shotgun (WGS) entry which is preliminary data.</text>
</comment>
<keyword evidence="2" id="KW-1185">Reference proteome</keyword>